<accession>A0A4C1W416</accession>
<dbReference type="AlphaFoldDB" id="A0A4C1W416"/>
<protein>
    <submittedName>
        <fullName evidence="2">Uncharacterized protein</fullName>
    </submittedName>
</protein>
<feature type="region of interest" description="Disordered" evidence="1">
    <location>
        <begin position="28"/>
        <end position="58"/>
    </location>
</feature>
<dbReference type="EMBL" id="BGZK01000460">
    <property type="protein sequence ID" value="GBP44914.1"/>
    <property type="molecule type" value="Genomic_DNA"/>
</dbReference>
<proteinExistence type="predicted"/>
<comment type="caution">
    <text evidence="2">The sequence shown here is derived from an EMBL/GenBank/DDBJ whole genome shotgun (WGS) entry which is preliminary data.</text>
</comment>
<name>A0A4C1W416_EUMVA</name>
<sequence length="151" mass="16366">MQPPPPPPSSRPFHREIYITSTVHRGSTVVLDPGDARPSKLSGGEHSQAQAAHARQPPPAEFIAEDDEVRDAHVESSKGVECSRVRVTCYCLFTSRPRQALARRAANGLTQFASYGASGFYLTYVNSLLGTPVGVRLKPAIFGFEGDDLNT</sequence>
<keyword evidence="3" id="KW-1185">Reference proteome</keyword>
<evidence type="ECO:0000313" key="2">
    <source>
        <dbReference type="EMBL" id="GBP44914.1"/>
    </source>
</evidence>
<dbReference type="Proteomes" id="UP000299102">
    <property type="component" value="Unassembled WGS sequence"/>
</dbReference>
<reference evidence="2 3" key="1">
    <citation type="journal article" date="2019" name="Commun. Biol.">
        <title>The bagworm genome reveals a unique fibroin gene that provides high tensile strength.</title>
        <authorList>
            <person name="Kono N."/>
            <person name="Nakamura H."/>
            <person name="Ohtoshi R."/>
            <person name="Tomita M."/>
            <person name="Numata K."/>
            <person name="Arakawa K."/>
        </authorList>
    </citation>
    <scope>NUCLEOTIDE SEQUENCE [LARGE SCALE GENOMIC DNA]</scope>
</reference>
<evidence type="ECO:0000313" key="3">
    <source>
        <dbReference type="Proteomes" id="UP000299102"/>
    </source>
</evidence>
<organism evidence="2 3">
    <name type="scientific">Eumeta variegata</name>
    <name type="common">Bagworm moth</name>
    <name type="synonym">Eumeta japonica</name>
    <dbReference type="NCBI Taxonomy" id="151549"/>
    <lineage>
        <taxon>Eukaryota</taxon>
        <taxon>Metazoa</taxon>
        <taxon>Ecdysozoa</taxon>
        <taxon>Arthropoda</taxon>
        <taxon>Hexapoda</taxon>
        <taxon>Insecta</taxon>
        <taxon>Pterygota</taxon>
        <taxon>Neoptera</taxon>
        <taxon>Endopterygota</taxon>
        <taxon>Lepidoptera</taxon>
        <taxon>Glossata</taxon>
        <taxon>Ditrysia</taxon>
        <taxon>Tineoidea</taxon>
        <taxon>Psychidae</taxon>
        <taxon>Oiketicinae</taxon>
        <taxon>Eumeta</taxon>
    </lineage>
</organism>
<gene>
    <name evidence="2" type="ORF">EVAR_24829_1</name>
</gene>
<evidence type="ECO:0000256" key="1">
    <source>
        <dbReference type="SAM" id="MobiDB-lite"/>
    </source>
</evidence>